<feature type="region of interest" description="Disordered" evidence="1">
    <location>
        <begin position="19"/>
        <end position="47"/>
    </location>
</feature>
<evidence type="ECO:0000256" key="1">
    <source>
        <dbReference type="SAM" id="MobiDB-lite"/>
    </source>
</evidence>
<accession>G4TUM3</accession>
<sequence length="426" mass="47035">MYALPTGWSGPSFVLSNNYPRDAPGASTSGTTLPPLPDPSTPIRSPDPTADAPWLAIDFRTDPIGYCNMIKEYCWEGNVNNGFAVQRNPTWACGYYNAAGATVFGQIWANPDKPDWSHSVQFPIGTCVFKILLSDATDQEVPSMAGAPGLQAMIAPTQADPLNAPADPSTRNNYDSTLRLFQVDFAVRDKSSENGWVFGTFMYNSNLKDPNVSANRVHEPGAYSHRRGNRLTPVGRMWGNDEKLNQAAYDAGERVKESWINPVAEKIRRGLGGKRPSWGWNGRLNGSADNFISSCASCHSTAQMDQSKPLSSVVSMTPPSPVFRNGRYVSVNDKGTMDWFRNFPAGTAFSANKISSSTLVSGDYSLQLMIGYGNYQRWKRQNPTTTTGRIVPQMKMIPRKVFGFKREGEEGFPPRQGPDIRFDKEE</sequence>
<dbReference type="OrthoDB" id="5422692at2759"/>
<dbReference type="InParanoid" id="G4TUM3"/>
<proteinExistence type="predicted"/>
<evidence type="ECO:0008006" key="4">
    <source>
        <dbReference type="Google" id="ProtNLM"/>
    </source>
</evidence>
<dbReference type="Proteomes" id="UP000007148">
    <property type="component" value="Unassembled WGS sequence"/>
</dbReference>
<name>G4TUM3_SERID</name>
<protein>
    <recommendedName>
        <fullName evidence="4">Cytochrome c domain-containing protein</fullName>
    </recommendedName>
</protein>
<reference evidence="2 3" key="1">
    <citation type="journal article" date="2011" name="PLoS Pathog.">
        <title>Endophytic Life Strategies Decoded by Genome and Transcriptome Analyses of the Mutualistic Root Symbiont Piriformospora indica.</title>
        <authorList>
            <person name="Zuccaro A."/>
            <person name="Lahrmann U."/>
            <person name="Guldener U."/>
            <person name="Langen G."/>
            <person name="Pfiffi S."/>
            <person name="Biedenkopf D."/>
            <person name="Wong P."/>
            <person name="Samans B."/>
            <person name="Grimm C."/>
            <person name="Basiewicz M."/>
            <person name="Murat C."/>
            <person name="Martin F."/>
            <person name="Kogel K.H."/>
        </authorList>
    </citation>
    <scope>NUCLEOTIDE SEQUENCE [LARGE SCALE GENOMIC DNA]</scope>
    <source>
        <strain evidence="2 3">DSM 11827</strain>
    </source>
</reference>
<feature type="region of interest" description="Disordered" evidence="1">
    <location>
        <begin position="405"/>
        <end position="426"/>
    </location>
</feature>
<gene>
    <name evidence="2" type="ORF">PIIN_09001</name>
</gene>
<comment type="caution">
    <text evidence="2">The sequence shown here is derived from an EMBL/GenBank/DDBJ whole genome shotgun (WGS) entry which is preliminary data.</text>
</comment>
<dbReference type="OMA" id="FYNAPGA"/>
<organism evidence="2 3">
    <name type="scientific">Serendipita indica (strain DSM 11827)</name>
    <name type="common">Root endophyte fungus</name>
    <name type="synonym">Piriformospora indica</name>
    <dbReference type="NCBI Taxonomy" id="1109443"/>
    <lineage>
        <taxon>Eukaryota</taxon>
        <taxon>Fungi</taxon>
        <taxon>Dikarya</taxon>
        <taxon>Basidiomycota</taxon>
        <taxon>Agaricomycotina</taxon>
        <taxon>Agaricomycetes</taxon>
        <taxon>Sebacinales</taxon>
        <taxon>Serendipitaceae</taxon>
        <taxon>Serendipita</taxon>
    </lineage>
</organism>
<dbReference type="EMBL" id="CAFZ01000386">
    <property type="protein sequence ID" value="CCA75016.1"/>
    <property type="molecule type" value="Genomic_DNA"/>
</dbReference>
<keyword evidence="3" id="KW-1185">Reference proteome</keyword>
<dbReference type="eggNOG" id="ENOG502RYS1">
    <property type="taxonomic scope" value="Eukaryota"/>
</dbReference>
<evidence type="ECO:0000313" key="3">
    <source>
        <dbReference type="Proteomes" id="UP000007148"/>
    </source>
</evidence>
<dbReference type="HOGENOM" id="CLU_038257_0_0_1"/>
<evidence type="ECO:0000313" key="2">
    <source>
        <dbReference type="EMBL" id="CCA75016.1"/>
    </source>
</evidence>
<dbReference type="AlphaFoldDB" id="G4TUM3"/>